<dbReference type="Proteomes" id="UP000735302">
    <property type="component" value="Unassembled WGS sequence"/>
</dbReference>
<proteinExistence type="predicted"/>
<evidence type="ECO:0000313" key="2">
    <source>
        <dbReference type="Proteomes" id="UP000735302"/>
    </source>
</evidence>
<sequence>MKLLLNRSQSAVVALQECRLREGQLPPRGYILLLPQALLRRNGIRFSEIVHNTRLHAAAATISQEKTNRLLSVPASQYPSFETFSDRSLRSFRSLLSC</sequence>
<dbReference type="AlphaFoldDB" id="A0AAV3Y136"/>
<reference evidence="1 2" key="1">
    <citation type="journal article" date="2021" name="Elife">
        <title>Chloroplast acquisition without the gene transfer in kleptoplastic sea slugs, Plakobranchus ocellatus.</title>
        <authorList>
            <person name="Maeda T."/>
            <person name="Takahashi S."/>
            <person name="Yoshida T."/>
            <person name="Shimamura S."/>
            <person name="Takaki Y."/>
            <person name="Nagai Y."/>
            <person name="Toyoda A."/>
            <person name="Suzuki Y."/>
            <person name="Arimoto A."/>
            <person name="Ishii H."/>
            <person name="Satoh N."/>
            <person name="Nishiyama T."/>
            <person name="Hasebe M."/>
            <person name="Maruyama T."/>
            <person name="Minagawa J."/>
            <person name="Obokata J."/>
            <person name="Shigenobu S."/>
        </authorList>
    </citation>
    <scope>NUCLEOTIDE SEQUENCE [LARGE SCALE GENOMIC DNA]</scope>
</reference>
<accession>A0AAV3Y136</accession>
<gene>
    <name evidence="1" type="ORF">PoB_000329500</name>
</gene>
<comment type="caution">
    <text evidence="1">The sequence shown here is derived from an EMBL/GenBank/DDBJ whole genome shotgun (WGS) entry which is preliminary data.</text>
</comment>
<evidence type="ECO:0000313" key="1">
    <source>
        <dbReference type="EMBL" id="GFN76789.1"/>
    </source>
</evidence>
<keyword evidence="2" id="KW-1185">Reference proteome</keyword>
<dbReference type="EMBL" id="BLXT01000407">
    <property type="protein sequence ID" value="GFN76789.1"/>
    <property type="molecule type" value="Genomic_DNA"/>
</dbReference>
<name>A0AAV3Y136_9GAST</name>
<protein>
    <submittedName>
        <fullName evidence="1">Uncharacterized protein</fullName>
    </submittedName>
</protein>
<organism evidence="1 2">
    <name type="scientific">Plakobranchus ocellatus</name>
    <dbReference type="NCBI Taxonomy" id="259542"/>
    <lineage>
        <taxon>Eukaryota</taxon>
        <taxon>Metazoa</taxon>
        <taxon>Spiralia</taxon>
        <taxon>Lophotrochozoa</taxon>
        <taxon>Mollusca</taxon>
        <taxon>Gastropoda</taxon>
        <taxon>Heterobranchia</taxon>
        <taxon>Euthyneura</taxon>
        <taxon>Panpulmonata</taxon>
        <taxon>Sacoglossa</taxon>
        <taxon>Placobranchoidea</taxon>
        <taxon>Plakobranchidae</taxon>
        <taxon>Plakobranchus</taxon>
    </lineage>
</organism>